<accession>A0A368PV05</accession>
<keyword evidence="2" id="KW-0521">NADP</keyword>
<dbReference type="AlphaFoldDB" id="A0A368PV05"/>
<evidence type="ECO:0000256" key="2">
    <source>
        <dbReference type="ARBA" id="ARBA00022857"/>
    </source>
</evidence>
<keyword evidence="3" id="KW-0560">Oxidoreductase</keyword>
<dbReference type="GO" id="GO:0016491">
    <property type="term" value="F:oxidoreductase activity"/>
    <property type="evidence" value="ECO:0007669"/>
    <property type="project" value="UniProtKB-KW"/>
</dbReference>
<organism evidence="5">
    <name type="scientific">Setaria italica</name>
    <name type="common">Foxtail millet</name>
    <name type="synonym">Panicum italicum</name>
    <dbReference type="NCBI Taxonomy" id="4555"/>
    <lineage>
        <taxon>Eukaryota</taxon>
        <taxon>Viridiplantae</taxon>
        <taxon>Streptophyta</taxon>
        <taxon>Embryophyta</taxon>
        <taxon>Tracheophyta</taxon>
        <taxon>Spermatophyta</taxon>
        <taxon>Magnoliopsida</taxon>
        <taxon>Liliopsida</taxon>
        <taxon>Poales</taxon>
        <taxon>Poaceae</taxon>
        <taxon>PACMAD clade</taxon>
        <taxon>Panicoideae</taxon>
        <taxon>Panicodae</taxon>
        <taxon>Paniceae</taxon>
        <taxon>Cenchrinae</taxon>
        <taxon>Setaria</taxon>
    </lineage>
</organism>
<proteinExistence type="inferred from homology"/>
<sequence>MDATISNPSIKRIALVTGGNKGVGLETCRQLATKGLKVVLTARNEARGLEALEAIRRSGGVAEVFFHQLDVTDPSSAARLADFVRGQFGRLDILINNAGISGVDRDPVLVAKVKDQVESMDVNQRVEWMRENSKETYEEAKQCMRTNYYGAKIVTEALLPLLQLSSSGRIVNVSSGFGLLRVSPVNIKAIEHRSLSTTKAPFVLSFFFCCTTTNSLPEKHSCLCPHSTIFFQCNL</sequence>
<dbReference type="Pfam" id="PF00106">
    <property type="entry name" value="adh_short"/>
    <property type="match status" value="1"/>
</dbReference>
<evidence type="ECO:0000313" key="5">
    <source>
        <dbReference type="EMBL" id="RCV09617.1"/>
    </source>
</evidence>
<gene>
    <name evidence="5" type="ORF">SETIT_2G043700v2</name>
</gene>
<dbReference type="PANTHER" id="PTHR43490">
    <property type="entry name" value="(+)-NEOMENTHOL DEHYDROGENASE"/>
    <property type="match status" value="1"/>
</dbReference>
<protein>
    <submittedName>
        <fullName evidence="5">Uncharacterized protein</fullName>
    </submittedName>
</protein>
<dbReference type="Gene3D" id="3.40.50.720">
    <property type="entry name" value="NAD(P)-binding Rossmann-like Domain"/>
    <property type="match status" value="1"/>
</dbReference>
<name>A0A368PV05_SETIT</name>
<reference evidence="5" key="2">
    <citation type="submission" date="2015-07" db="EMBL/GenBank/DDBJ databases">
        <authorList>
            <person name="Noorani M."/>
        </authorList>
    </citation>
    <scope>NUCLEOTIDE SEQUENCE</scope>
    <source>
        <strain evidence="5">Yugu1</strain>
    </source>
</reference>
<dbReference type="InterPro" id="IPR002347">
    <property type="entry name" value="SDR_fam"/>
</dbReference>
<dbReference type="PRINTS" id="PR00080">
    <property type="entry name" value="SDRFAMILY"/>
</dbReference>
<comment type="similarity">
    <text evidence="1 4">Belongs to the short-chain dehydrogenases/reductases (SDR) family.</text>
</comment>
<dbReference type="PANTHER" id="PTHR43490:SF64">
    <property type="entry name" value="(+)-NEOMENTHOL DEHYDROGENASE"/>
    <property type="match status" value="1"/>
</dbReference>
<evidence type="ECO:0000256" key="1">
    <source>
        <dbReference type="ARBA" id="ARBA00006484"/>
    </source>
</evidence>
<dbReference type="SUPFAM" id="SSF51735">
    <property type="entry name" value="NAD(P)-binding Rossmann-fold domains"/>
    <property type="match status" value="1"/>
</dbReference>
<dbReference type="InterPro" id="IPR036291">
    <property type="entry name" value="NAD(P)-bd_dom_sf"/>
</dbReference>
<evidence type="ECO:0000256" key="3">
    <source>
        <dbReference type="ARBA" id="ARBA00023002"/>
    </source>
</evidence>
<dbReference type="EMBL" id="CM003529">
    <property type="protein sequence ID" value="RCV09617.1"/>
    <property type="molecule type" value="Genomic_DNA"/>
</dbReference>
<dbReference type="PRINTS" id="PR00081">
    <property type="entry name" value="GDHRDH"/>
</dbReference>
<reference evidence="5" key="1">
    <citation type="journal article" date="2012" name="Nat. Biotechnol.">
        <title>Reference genome sequence of the model plant Setaria.</title>
        <authorList>
            <person name="Bennetzen J.L."/>
            <person name="Schmutz J."/>
            <person name="Wang H."/>
            <person name="Percifield R."/>
            <person name="Hawkins J."/>
            <person name="Pontaroli A.C."/>
            <person name="Estep M."/>
            <person name="Feng L."/>
            <person name="Vaughn J.N."/>
            <person name="Grimwood J."/>
            <person name="Jenkins J."/>
            <person name="Barry K."/>
            <person name="Lindquist E."/>
            <person name="Hellsten U."/>
            <person name="Deshpande S."/>
            <person name="Wang X."/>
            <person name="Wu X."/>
            <person name="Mitros T."/>
            <person name="Triplett J."/>
            <person name="Yang X."/>
            <person name="Ye C.Y."/>
            <person name="Mauro-Herrera M."/>
            <person name="Wang L."/>
            <person name="Li P."/>
            <person name="Sharma M."/>
            <person name="Sharma R."/>
            <person name="Ronald P.C."/>
            <person name="Panaud O."/>
            <person name="Kellogg E.A."/>
            <person name="Brutnell T.P."/>
            <person name="Doust A.N."/>
            <person name="Tuskan G.A."/>
            <person name="Rokhsar D."/>
            <person name="Devos K.M."/>
        </authorList>
    </citation>
    <scope>NUCLEOTIDE SEQUENCE [LARGE SCALE GENOMIC DNA]</scope>
    <source>
        <strain evidence="5">Yugu1</strain>
    </source>
</reference>
<evidence type="ECO:0000256" key="4">
    <source>
        <dbReference type="RuleBase" id="RU000363"/>
    </source>
</evidence>
<dbReference type="OrthoDB" id="1933717at2759"/>